<dbReference type="PANTHER" id="PTHR11818">
    <property type="entry name" value="BETA/GAMMA CRYSTALLIN"/>
    <property type="match status" value="1"/>
</dbReference>
<feature type="domain" description="Beta/gamma crystallin 'Greek key'" evidence="3">
    <location>
        <begin position="56"/>
        <end position="99"/>
    </location>
</feature>
<evidence type="ECO:0000256" key="1">
    <source>
        <dbReference type="ARBA" id="ARBA00009646"/>
    </source>
</evidence>
<keyword evidence="2" id="KW-0677">Repeat</keyword>
<dbReference type="InterPro" id="IPR035992">
    <property type="entry name" value="Ricin_B-like_lectins"/>
</dbReference>
<dbReference type="InterPro" id="IPR000772">
    <property type="entry name" value="Ricin_B_lectin"/>
</dbReference>
<dbReference type="Gene3D" id="2.60.20.10">
    <property type="entry name" value="Crystallins"/>
    <property type="match status" value="2"/>
</dbReference>
<dbReference type="Pfam" id="PF00652">
    <property type="entry name" value="Ricin_B_lectin"/>
    <property type="match status" value="1"/>
</dbReference>
<dbReference type="Pfam" id="PF00030">
    <property type="entry name" value="Crystall"/>
    <property type="match status" value="2"/>
</dbReference>
<evidence type="ECO:0000259" key="3">
    <source>
        <dbReference type="PROSITE" id="PS50915"/>
    </source>
</evidence>
<dbReference type="SMART" id="SM00247">
    <property type="entry name" value="XTALbg"/>
    <property type="match status" value="2"/>
</dbReference>
<dbReference type="InterPro" id="IPR001064">
    <property type="entry name" value="Beta/gamma_crystallin"/>
</dbReference>
<dbReference type="InterPro" id="IPR011024">
    <property type="entry name" value="G_crystallin-like"/>
</dbReference>
<name>A0A3P9P4S5_POERE</name>
<evidence type="ECO:0000313" key="4">
    <source>
        <dbReference type="Ensembl" id="ENSPREP00000016831.1"/>
    </source>
</evidence>
<dbReference type="Gene3D" id="2.80.10.50">
    <property type="match status" value="1"/>
</dbReference>
<dbReference type="Bgee" id="ENSPREG00000011369">
    <property type="expression patterns" value="Expressed in caudal fin and 1 other cell type or tissue"/>
</dbReference>
<dbReference type="InterPro" id="IPR050252">
    <property type="entry name" value="Beta/Gamma-Crystallin"/>
</dbReference>
<feature type="domain" description="Beta/gamma crystallin 'Greek key'" evidence="3">
    <location>
        <begin position="146"/>
        <end position="187"/>
    </location>
</feature>
<dbReference type="OMA" id="NEFATDQ"/>
<dbReference type="GeneTree" id="ENSGT00940000157740"/>
<dbReference type="Ensembl" id="ENSPRET00000017011.1">
    <property type="protein sequence ID" value="ENSPREP00000016831.1"/>
    <property type="gene ID" value="ENSPREG00000011369.1"/>
</dbReference>
<dbReference type="PANTHER" id="PTHR11818:SF50">
    <property type="entry name" value="BETA_GAMMA CRYSTALLIN DOMAIN-CONTAINING PROTEIN 2"/>
    <property type="match status" value="1"/>
</dbReference>
<dbReference type="Proteomes" id="UP000242638">
    <property type="component" value="Unassembled WGS sequence"/>
</dbReference>
<evidence type="ECO:0000313" key="5">
    <source>
        <dbReference type="Proteomes" id="UP000242638"/>
    </source>
</evidence>
<dbReference type="STRING" id="8081.ENSPREP00000016831"/>
<dbReference type="AlphaFoldDB" id="A0A3P9P4S5"/>
<reference evidence="5" key="1">
    <citation type="submission" date="2013-11" db="EMBL/GenBank/DDBJ databases">
        <title>The genomic landscape of the Guanapo guppy.</title>
        <authorList>
            <person name="Kuenstner A."/>
            <person name="Dreyer C."/>
        </authorList>
    </citation>
    <scope>NUCLEOTIDE SEQUENCE</scope>
    <source>
        <strain evidence="5">Guanapo</strain>
    </source>
</reference>
<dbReference type="SUPFAM" id="SSF50370">
    <property type="entry name" value="Ricin B-like lectins"/>
    <property type="match status" value="1"/>
</dbReference>
<organism evidence="4 5">
    <name type="scientific">Poecilia reticulata</name>
    <name type="common">Guppy</name>
    <name type="synonym">Acanthophacelus reticulatus</name>
    <dbReference type="NCBI Taxonomy" id="8081"/>
    <lineage>
        <taxon>Eukaryota</taxon>
        <taxon>Metazoa</taxon>
        <taxon>Chordata</taxon>
        <taxon>Craniata</taxon>
        <taxon>Vertebrata</taxon>
        <taxon>Euteleostomi</taxon>
        <taxon>Actinopterygii</taxon>
        <taxon>Neopterygii</taxon>
        <taxon>Teleostei</taxon>
        <taxon>Neoteleostei</taxon>
        <taxon>Acanthomorphata</taxon>
        <taxon>Ovalentaria</taxon>
        <taxon>Atherinomorphae</taxon>
        <taxon>Cyprinodontiformes</taxon>
        <taxon>Poeciliidae</taxon>
        <taxon>Poeciliinae</taxon>
        <taxon>Poecilia</taxon>
    </lineage>
</organism>
<comment type="similarity">
    <text evidence="1">Belongs to the beta/gamma-crystallin family.</text>
</comment>
<accession>A0A3P9P4S5</accession>
<dbReference type="PROSITE" id="PS50231">
    <property type="entry name" value="RICIN_B_LECTIN"/>
    <property type="match status" value="1"/>
</dbReference>
<dbReference type="PROSITE" id="PS50915">
    <property type="entry name" value="CRYSTALLIN_BETA_GAMMA"/>
    <property type="match status" value="2"/>
</dbReference>
<dbReference type="SUPFAM" id="SSF49695">
    <property type="entry name" value="gamma-Crystallin-like"/>
    <property type="match status" value="1"/>
</dbReference>
<proteinExistence type="inferred from homology"/>
<keyword evidence="5" id="KW-1185">Reference proteome</keyword>
<reference evidence="4" key="3">
    <citation type="submission" date="2025-09" db="UniProtKB">
        <authorList>
            <consortium name="Ensembl"/>
        </authorList>
    </citation>
    <scope>IDENTIFICATION</scope>
    <source>
        <strain evidence="4">Guanapo</strain>
    </source>
</reference>
<protein>
    <recommendedName>
        <fullName evidence="3">Beta/gamma crystallin 'Greek key' domain-containing protein</fullName>
    </recommendedName>
</protein>
<sequence>MLLLSFRTLQDLIDSPLLQIILYSEADFQGECLVCHHSQGALSEKFLTRSCRVVRGSWVLCENKQFSGNMHVLSEEDYPSLTSMGCNSSCSVLSIKLLPMTLSVPSVSLFGLEGLEGREITTESEVTSLVQDGFNDHILSVRVNSGCWVLCEHSNYRGRQFLLEPIEITNWPKFSSLDRVGSMYPVRQVSQLNSLCFPLSDIWFYQDGRIKNKLSPSMCLQVMGSVEPAAKVVLWNESRQPIQNWSAKTQGPIGSLTFPGMVLDVKGGRTYDKEHVVVMPENDERPSQQWEIQLL</sequence>
<reference evidence="4" key="2">
    <citation type="submission" date="2025-08" db="UniProtKB">
        <authorList>
            <consortium name="Ensembl"/>
        </authorList>
    </citation>
    <scope>IDENTIFICATION</scope>
    <source>
        <strain evidence="4">Guanapo</strain>
    </source>
</reference>
<evidence type="ECO:0000256" key="2">
    <source>
        <dbReference type="ARBA" id="ARBA00022737"/>
    </source>
</evidence>